<protein>
    <submittedName>
        <fullName evidence="1">Uncharacterized protein</fullName>
    </submittedName>
</protein>
<evidence type="ECO:0000313" key="3">
    <source>
        <dbReference type="Proteomes" id="UP000286734"/>
    </source>
</evidence>
<dbReference type="Proteomes" id="UP000287306">
    <property type="component" value="Unassembled WGS sequence"/>
</dbReference>
<reference evidence="3 4" key="1">
    <citation type="journal article" date="2019" name="Extremophiles">
        <title>Biogeography of thermophiles and predominance of Thermus scotoductus in domestic water heaters.</title>
        <authorList>
            <person name="Wilpiszeski R.L."/>
            <person name="Zhang Z."/>
            <person name="House C.H."/>
        </authorList>
    </citation>
    <scope>NUCLEOTIDE SEQUENCE [LARGE SCALE GENOMIC DNA]</scope>
    <source>
        <strain evidence="2 4">25_S25</strain>
        <strain evidence="1 3">34_S34</strain>
    </source>
</reference>
<sequence>MMVTWMVGVMVPGNLFSVAKPRVVTLSLAIPGLPLESGAFLLVQLQFKSTQTKLPLGFRGTLTQLFPRTITAH</sequence>
<comment type="caution">
    <text evidence="1">The sequence shown here is derived from an EMBL/GenBank/DDBJ whole genome shotgun (WGS) entry which is preliminary data.</text>
</comment>
<evidence type="ECO:0000313" key="4">
    <source>
        <dbReference type="Proteomes" id="UP000287306"/>
    </source>
</evidence>
<accession>A0A430R8I7</accession>
<dbReference type="AlphaFoldDB" id="A0A430R8I7"/>
<evidence type="ECO:0000313" key="2">
    <source>
        <dbReference type="EMBL" id="RTH23110.1"/>
    </source>
</evidence>
<dbReference type="EMBL" id="PELP01000222">
    <property type="protein sequence ID" value="RTH03654.1"/>
    <property type="molecule type" value="Genomic_DNA"/>
</dbReference>
<name>A0A430R8I7_THESC</name>
<evidence type="ECO:0000313" key="1">
    <source>
        <dbReference type="EMBL" id="RTH03654.1"/>
    </source>
</evidence>
<dbReference type="Proteomes" id="UP000286734">
    <property type="component" value="Unassembled WGS sequence"/>
</dbReference>
<dbReference type="EMBL" id="PELY01000408">
    <property type="protein sequence ID" value="RTH23110.1"/>
    <property type="molecule type" value="Genomic_DNA"/>
</dbReference>
<gene>
    <name evidence="2" type="ORF">CSW38_11425</name>
    <name evidence="1" type="ORF">CSW47_08135</name>
</gene>
<organism evidence="1 3">
    <name type="scientific">Thermus scotoductus</name>
    <dbReference type="NCBI Taxonomy" id="37636"/>
    <lineage>
        <taxon>Bacteria</taxon>
        <taxon>Thermotogati</taxon>
        <taxon>Deinococcota</taxon>
        <taxon>Deinococci</taxon>
        <taxon>Thermales</taxon>
        <taxon>Thermaceae</taxon>
        <taxon>Thermus</taxon>
    </lineage>
</organism>
<proteinExistence type="predicted"/>